<proteinExistence type="predicted"/>
<protein>
    <submittedName>
        <fullName evidence="1">Endolysin</fullName>
    </submittedName>
</protein>
<accession>A0A8S5QR12</accession>
<dbReference type="Gene3D" id="2.10.270.10">
    <property type="entry name" value="Cholin Binding"/>
    <property type="match status" value="1"/>
</dbReference>
<dbReference type="EMBL" id="BK015712">
    <property type="protein sequence ID" value="DAE21450.1"/>
    <property type="molecule type" value="Genomic_DNA"/>
</dbReference>
<evidence type="ECO:0000313" key="1">
    <source>
        <dbReference type="EMBL" id="DAE21450.1"/>
    </source>
</evidence>
<reference evidence="1" key="1">
    <citation type="journal article" date="2021" name="Proc. Natl. Acad. Sci. U.S.A.">
        <title>A Catalog of Tens of Thousands of Viruses from Human Metagenomes Reveals Hidden Associations with Chronic Diseases.</title>
        <authorList>
            <person name="Tisza M.J."/>
            <person name="Buck C.B."/>
        </authorList>
    </citation>
    <scope>NUCLEOTIDE SEQUENCE</scope>
    <source>
        <strain evidence="1">CtgXL3</strain>
    </source>
</reference>
<name>A0A8S5QR12_9CAUD</name>
<dbReference type="SUPFAM" id="SSF69360">
    <property type="entry name" value="Cell wall binding repeat"/>
    <property type="match status" value="1"/>
</dbReference>
<sequence>MAIYVSKAPLAYPIIQKVTDEHFKWLDYCEKDYQKYLGTYDNPEDYQQHAGDGNMTVFAKLYKEKTGIDVQGQPWCDSYQDTVLIHLFGVDKAKQLLGGFSAYTPTSVNFFKQIGRWFKDPNVGVQVFFKNSTRIYHVGYVYDWDEKYIYTIEGNTSSAPGVIANGGCVAKKKYLRTDPKIAGYGFPDYSIVNVFEEGWVRAADGVRWWYQTREGKYPANVWCIINHHWYLFDKEGYMLTNWHTWDGKNCDVPGDENWYFLETSTKHNLEGAMYGQRPDSAVGLLSPLYVSDSNLIPVP</sequence>
<organism evidence="1">
    <name type="scientific">Myoviridae sp. ctgXL3</name>
    <dbReference type="NCBI Taxonomy" id="2826681"/>
    <lineage>
        <taxon>Viruses</taxon>
        <taxon>Duplodnaviria</taxon>
        <taxon>Heunggongvirae</taxon>
        <taxon>Uroviricota</taxon>
        <taxon>Caudoviricetes</taxon>
    </lineage>
</organism>